<dbReference type="InterPro" id="IPR036890">
    <property type="entry name" value="HATPase_C_sf"/>
</dbReference>
<dbReference type="Pfam" id="PF13581">
    <property type="entry name" value="HATPase_c_2"/>
    <property type="match status" value="1"/>
</dbReference>
<organism evidence="4 5">
    <name type="scientific">Streptomyces spectabilis</name>
    <dbReference type="NCBI Taxonomy" id="68270"/>
    <lineage>
        <taxon>Bacteria</taxon>
        <taxon>Bacillati</taxon>
        <taxon>Actinomycetota</taxon>
        <taxon>Actinomycetes</taxon>
        <taxon>Kitasatosporales</taxon>
        <taxon>Streptomycetaceae</taxon>
        <taxon>Streptomyces</taxon>
    </lineage>
</organism>
<name>A0A516RJQ6_STRST</name>
<reference evidence="4 5" key="1">
    <citation type="journal article" date="2019" name="J. Ind. Microbiol. Biotechnol.">
        <title>The complete genomic sequence of Streptomyces spectabilis NRRL-2792 and identification of secondary metabolite biosynthetic gene clusters.</title>
        <authorList>
            <person name="Sinha A."/>
            <person name="Phillips-Salemka S."/>
            <person name="Niraula T.A."/>
            <person name="Short K.A."/>
            <person name="Niraula N.P."/>
        </authorList>
    </citation>
    <scope>NUCLEOTIDE SEQUENCE [LARGE SCALE GENOMIC DNA]</scope>
    <source>
        <strain evidence="4 5">NRRL 2792</strain>
    </source>
</reference>
<keyword evidence="4" id="KW-0067">ATP-binding</keyword>
<evidence type="ECO:0000313" key="4">
    <source>
        <dbReference type="EMBL" id="QDQ15883.1"/>
    </source>
</evidence>
<evidence type="ECO:0000256" key="1">
    <source>
        <dbReference type="ARBA" id="ARBA00022527"/>
    </source>
</evidence>
<dbReference type="InterPro" id="IPR003594">
    <property type="entry name" value="HATPase_dom"/>
</dbReference>
<protein>
    <submittedName>
        <fullName evidence="4">ATP-binding protein</fullName>
    </submittedName>
</protein>
<dbReference type="EMBL" id="CP040916">
    <property type="protein sequence ID" value="QDQ15883.1"/>
    <property type="molecule type" value="Genomic_DNA"/>
</dbReference>
<dbReference type="Gene3D" id="3.30.565.10">
    <property type="entry name" value="Histidine kinase-like ATPase, C-terminal domain"/>
    <property type="match status" value="1"/>
</dbReference>
<keyword evidence="1" id="KW-0723">Serine/threonine-protein kinase</keyword>
<dbReference type="PANTHER" id="PTHR35526:SF3">
    <property type="entry name" value="ANTI-SIGMA-F FACTOR RSBW"/>
    <property type="match status" value="1"/>
</dbReference>
<evidence type="ECO:0000259" key="3">
    <source>
        <dbReference type="Pfam" id="PF13581"/>
    </source>
</evidence>
<dbReference type="InterPro" id="IPR050267">
    <property type="entry name" value="Anti-sigma-factor_SerPK"/>
</dbReference>
<feature type="compositionally biased region" description="Basic and acidic residues" evidence="2">
    <location>
        <begin position="1"/>
        <end position="10"/>
    </location>
</feature>
<sequence>MITAQYEHRSRPGTGAIPADPPAPPGPAAAHRESLATLAATTDAAPALRRSATASARAWHLDAATCEALALVVTELVTNVILHSGSPRVTLRLRLLPGVLRAEVHDTGCWHRRVTRRRAVATDGAAADLLRAESGRGLALVEAYADHTTIRPSRTGTTVLAEFALR</sequence>
<keyword evidence="1" id="KW-0808">Transferase</keyword>
<keyword evidence="1" id="KW-0418">Kinase</keyword>
<proteinExistence type="predicted"/>
<dbReference type="PANTHER" id="PTHR35526">
    <property type="entry name" value="ANTI-SIGMA-F FACTOR RSBW-RELATED"/>
    <property type="match status" value="1"/>
</dbReference>
<dbReference type="AlphaFoldDB" id="A0A516RJQ6"/>
<dbReference type="Proteomes" id="UP000316806">
    <property type="component" value="Chromosome"/>
</dbReference>
<feature type="region of interest" description="Disordered" evidence="2">
    <location>
        <begin position="1"/>
        <end position="31"/>
    </location>
</feature>
<gene>
    <name evidence="4" type="ORF">FH965_39430</name>
</gene>
<dbReference type="RefSeq" id="WP_144323084.1">
    <property type="nucleotide sequence ID" value="NZ_CP040916.1"/>
</dbReference>
<dbReference type="GO" id="GO:0005524">
    <property type="term" value="F:ATP binding"/>
    <property type="evidence" value="ECO:0007669"/>
    <property type="project" value="UniProtKB-KW"/>
</dbReference>
<dbReference type="GO" id="GO:0004674">
    <property type="term" value="F:protein serine/threonine kinase activity"/>
    <property type="evidence" value="ECO:0007669"/>
    <property type="project" value="UniProtKB-KW"/>
</dbReference>
<evidence type="ECO:0000256" key="2">
    <source>
        <dbReference type="SAM" id="MobiDB-lite"/>
    </source>
</evidence>
<accession>A0A516RJQ6</accession>
<evidence type="ECO:0000313" key="5">
    <source>
        <dbReference type="Proteomes" id="UP000316806"/>
    </source>
</evidence>
<dbReference type="CDD" id="cd16936">
    <property type="entry name" value="HATPase_RsbW-like"/>
    <property type="match status" value="1"/>
</dbReference>
<dbReference type="SUPFAM" id="SSF55874">
    <property type="entry name" value="ATPase domain of HSP90 chaperone/DNA topoisomerase II/histidine kinase"/>
    <property type="match status" value="1"/>
</dbReference>
<feature type="domain" description="Histidine kinase/HSP90-like ATPase" evidence="3">
    <location>
        <begin position="39"/>
        <end position="160"/>
    </location>
</feature>
<keyword evidence="4" id="KW-0547">Nucleotide-binding</keyword>